<reference evidence="24" key="1">
    <citation type="submission" date="2020-07" db="EMBL/GenBank/DDBJ databases">
        <title>Huge and variable diversity of episymbiotic CPR bacteria and DPANN archaea in groundwater ecosystems.</title>
        <authorList>
            <person name="He C.Y."/>
            <person name="Keren R."/>
            <person name="Whittaker M."/>
            <person name="Farag I.F."/>
            <person name="Doudna J."/>
            <person name="Cate J.H.D."/>
            <person name="Banfield J.F."/>
        </authorList>
    </citation>
    <scope>NUCLEOTIDE SEQUENCE</scope>
    <source>
        <strain evidence="24">NC_groundwater_1664_Pr3_B-0.1um_52_9</strain>
    </source>
</reference>
<dbReference type="FunFam" id="3.30.1490.20:FF:000007">
    <property type="entry name" value="D-alanine--D-alanine ligase"/>
    <property type="match status" value="1"/>
</dbReference>
<evidence type="ECO:0000313" key="24">
    <source>
        <dbReference type="EMBL" id="MBI5248118.1"/>
    </source>
</evidence>
<comment type="caution">
    <text evidence="24">The sequence shown here is derived from an EMBL/GenBank/DDBJ whole genome shotgun (WGS) entry which is preliminary data.</text>
</comment>
<feature type="binding site" evidence="20">
    <location>
        <begin position="147"/>
        <end position="154"/>
    </location>
    <ligand>
        <name>ATP</name>
        <dbReference type="ChEBI" id="CHEBI:30616"/>
    </ligand>
</feature>
<evidence type="ECO:0000256" key="15">
    <source>
        <dbReference type="ARBA" id="ARBA00023211"/>
    </source>
</evidence>
<evidence type="ECO:0000256" key="18">
    <source>
        <dbReference type="ARBA" id="ARBA00047614"/>
    </source>
</evidence>
<evidence type="ECO:0000256" key="11">
    <source>
        <dbReference type="ARBA" id="ARBA00022840"/>
    </source>
</evidence>
<keyword evidence="16" id="KW-0961">Cell wall biogenesis/degradation</keyword>
<dbReference type="GO" id="GO:0071555">
    <property type="term" value="P:cell wall organization"/>
    <property type="evidence" value="ECO:0007669"/>
    <property type="project" value="UniProtKB-KW"/>
</dbReference>
<feature type="binding site" evidence="20">
    <location>
        <begin position="239"/>
        <end position="240"/>
    </location>
    <ligand>
        <name>ATP</name>
        <dbReference type="ChEBI" id="CHEBI:30616"/>
    </ligand>
</feature>
<gene>
    <name evidence="24" type="ORF">HY912_01375</name>
</gene>
<feature type="binding site" evidence="20">
    <location>
        <begin position="109"/>
        <end position="111"/>
    </location>
    <ligand>
        <name>ATP</name>
        <dbReference type="ChEBI" id="CHEBI:30616"/>
    </ligand>
</feature>
<feature type="binding site" evidence="21">
    <location>
        <position position="227"/>
    </location>
    <ligand>
        <name>Mg(2+)</name>
        <dbReference type="ChEBI" id="CHEBI:18420"/>
        <label>1</label>
    </ligand>
</feature>
<dbReference type="InterPro" id="IPR013815">
    <property type="entry name" value="ATP_grasp_subdomain_1"/>
</dbReference>
<keyword evidence="7" id="KW-0963">Cytoplasm</keyword>
<feature type="non-terminal residue" evidence="24">
    <location>
        <position position="1"/>
    </location>
</feature>
<dbReference type="SUPFAM" id="SSF56059">
    <property type="entry name" value="Glutathione synthetase ATP-binding domain-like"/>
    <property type="match status" value="1"/>
</dbReference>
<dbReference type="InterPro" id="IPR005905">
    <property type="entry name" value="D_ala_D_ala"/>
</dbReference>
<dbReference type="InterPro" id="IPR011095">
    <property type="entry name" value="Dala_Dala_lig_C"/>
</dbReference>
<comment type="cofactor">
    <cofactor evidence="1">
        <name>Mn(2+)</name>
        <dbReference type="ChEBI" id="CHEBI:29035"/>
    </cofactor>
</comment>
<evidence type="ECO:0000256" key="12">
    <source>
        <dbReference type="ARBA" id="ARBA00022842"/>
    </source>
</evidence>
<dbReference type="PROSITE" id="PS00843">
    <property type="entry name" value="DALA_DALA_LIGASE_1"/>
    <property type="match status" value="1"/>
</dbReference>
<feature type="domain" description="ATP-grasp" evidence="23">
    <location>
        <begin position="69"/>
        <end position="273"/>
    </location>
</feature>
<evidence type="ECO:0000256" key="10">
    <source>
        <dbReference type="ARBA" id="ARBA00022741"/>
    </source>
</evidence>
<dbReference type="EC" id="6.3.2.4" evidence="6"/>
<dbReference type="Proteomes" id="UP000807825">
    <property type="component" value="Unassembled WGS sequence"/>
</dbReference>
<evidence type="ECO:0000256" key="6">
    <source>
        <dbReference type="ARBA" id="ARBA00012216"/>
    </source>
</evidence>
<feature type="binding site" evidence="21">
    <location>
        <position position="240"/>
    </location>
    <ligand>
        <name>Mg(2+)</name>
        <dbReference type="ChEBI" id="CHEBI:18420"/>
        <label>1</label>
    </ligand>
</feature>
<organism evidence="24 25">
    <name type="scientific">Desulfomonile tiedjei</name>
    <dbReference type="NCBI Taxonomy" id="2358"/>
    <lineage>
        <taxon>Bacteria</taxon>
        <taxon>Pseudomonadati</taxon>
        <taxon>Thermodesulfobacteriota</taxon>
        <taxon>Desulfomonilia</taxon>
        <taxon>Desulfomonilales</taxon>
        <taxon>Desulfomonilaceae</taxon>
        <taxon>Desulfomonile</taxon>
    </lineage>
</organism>
<feature type="binding site" evidence="21">
    <location>
        <position position="242"/>
    </location>
    <ligand>
        <name>Mg(2+)</name>
        <dbReference type="ChEBI" id="CHEBI:18420"/>
        <label>2</label>
    </ligand>
</feature>
<keyword evidence="15 21" id="KW-0464">Manganese</keyword>
<keyword evidence="8 24" id="KW-0436">Ligase</keyword>
<feature type="binding site" evidence="20">
    <location>
        <position position="65"/>
    </location>
    <ligand>
        <name>ATP</name>
        <dbReference type="ChEBI" id="CHEBI:30616"/>
    </ligand>
</feature>
<accession>A0A9D6UZS3</accession>
<dbReference type="NCBIfam" id="TIGR01205">
    <property type="entry name" value="D_ala_D_alaTIGR"/>
    <property type="match status" value="1"/>
</dbReference>
<dbReference type="InterPro" id="IPR011761">
    <property type="entry name" value="ATP-grasp"/>
</dbReference>
<keyword evidence="11 22" id="KW-0067">ATP-binding</keyword>
<dbReference type="PANTHER" id="PTHR23132">
    <property type="entry name" value="D-ALANINE--D-ALANINE LIGASE"/>
    <property type="match status" value="1"/>
</dbReference>
<comment type="function">
    <text evidence="2">Cell wall formation.</text>
</comment>
<dbReference type="GO" id="GO:0005524">
    <property type="term" value="F:ATP binding"/>
    <property type="evidence" value="ECO:0007669"/>
    <property type="project" value="UniProtKB-UniRule"/>
</dbReference>
<dbReference type="GO" id="GO:0005829">
    <property type="term" value="C:cytosol"/>
    <property type="evidence" value="ECO:0007669"/>
    <property type="project" value="TreeGrafter"/>
</dbReference>
<dbReference type="GO" id="GO:0008716">
    <property type="term" value="F:D-alanine-D-alanine ligase activity"/>
    <property type="evidence" value="ECO:0007669"/>
    <property type="project" value="UniProtKB-EC"/>
</dbReference>
<comment type="similarity">
    <text evidence="5">Belongs to the D-alanine--D-alanine ligase family.</text>
</comment>
<evidence type="ECO:0000256" key="7">
    <source>
        <dbReference type="ARBA" id="ARBA00022490"/>
    </source>
</evidence>
<dbReference type="InterPro" id="IPR016185">
    <property type="entry name" value="PreATP-grasp_dom_sf"/>
</dbReference>
<evidence type="ECO:0000256" key="17">
    <source>
        <dbReference type="ARBA" id="ARBA00040301"/>
    </source>
</evidence>
<dbReference type="PROSITE" id="PS00844">
    <property type="entry name" value="DALA_DALA_LIGASE_2"/>
    <property type="match status" value="1"/>
</dbReference>
<evidence type="ECO:0000256" key="19">
    <source>
        <dbReference type="ARBA" id="ARBA00060592"/>
    </source>
</evidence>
<keyword evidence="13" id="KW-0133">Cell shape</keyword>
<dbReference type="SUPFAM" id="SSF52440">
    <property type="entry name" value="PreATP-grasp domain"/>
    <property type="match status" value="1"/>
</dbReference>
<evidence type="ECO:0000256" key="4">
    <source>
        <dbReference type="ARBA" id="ARBA00004752"/>
    </source>
</evidence>
<evidence type="ECO:0000256" key="8">
    <source>
        <dbReference type="ARBA" id="ARBA00022598"/>
    </source>
</evidence>
<dbReference type="PIRSF" id="PIRSF039102">
    <property type="entry name" value="Ddl/VanB"/>
    <property type="match status" value="1"/>
</dbReference>
<proteinExistence type="inferred from homology"/>
<evidence type="ECO:0000256" key="2">
    <source>
        <dbReference type="ARBA" id="ARBA00003921"/>
    </source>
</evidence>
<evidence type="ECO:0000256" key="13">
    <source>
        <dbReference type="ARBA" id="ARBA00022960"/>
    </source>
</evidence>
<dbReference type="Gene3D" id="3.30.1490.20">
    <property type="entry name" value="ATP-grasp fold, A domain"/>
    <property type="match status" value="1"/>
</dbReference>
<dbReference type="NCBIfam" id="NF002378">
    <property type="entry name" value="PRK01372.1"/>
    <property type="match status" value="1"/>
</dbReference>
<dbReference type="AlphaFoldDB" id="A0A9D6UZS3"/>
<evidence type="ECO:0000256" key="3">
    <source>
        <dbReference type="ARBA" id="ARBA00004496"/>
    </source>
</evidence>
<dbReference type="Pfam" id="PF07478">
    <property type="entry name" value="Dala_Dala_lig_C"/>
    <property type="match status" value="1"/>
</dbReference>
<dbReference type="Pfam" id="PF01820">
    <property type="entry name" value="Dala_Dala_lig_N"/>
    <property type="match status" value="1"/>
</dbReference>
<keyword evidence="10 20" id="KW-0547">Nucleotide-binding</keyword>
<feature type="binding site" evidence="20">
    <location>
        <begin position="117"/>
        <end position="118"/>
    </location>
    <ligand>
        <name>ATP</name>
        <dbReference type="ChEBI" id="CHEBI:30616"/>
    </ligand>
</feature>
<comment type="pathway">
    <text evidence="4">Cell wall biogenesis; peptidoglycan biosynthesis.</text>
</comment>
<evidence type="ECO:0000256" key="9">
    <source>
        <dbReference type="ARBA" id="ARBA00022723"/>
    </source>
</evidence>
<feature type="binding site" evidence="21">
    <location>
        <position position="240"/>
    </location>
    <ligand>
        <name>Mg(2+)</name>
        <dbReference type="ChEBI" id="CHEBI:18420"/>
        <label>2</label>
    </ligand>
</feature>
<evidence type="ECO:0000256" key="20">
    <source>
        <dbReference type="PIRSR" id="PIRSR039102-2"/>
    </source>
</evidence>
<keyword evidence="14" id="KW-0573">Peptidoglycan synthesis</keyword>
<comment type="pathway">
    <text evidence="19">Glycan biosynthesis.</text>
</comment>
<protein>
    <recommendedName>
        <fullName evidence="17">D-alanine--D-alanine ligase A</fullName>
        <ecNumber evidence="6">6.3.2.4</ecNumber>
    </recommendedName>
</protein>
<evidence type="ECO:0000256" key="16">
    <source>
        <dbReference type="ARBA" id="ARBA00023316"/>
    </source>
</evidence>
<dbReference type="GO" id="GO:0046872">
    <property type="term" value="F:metal ion binding"/>
    <property type="evidence" value="ECO:0007669"/>
    <property type="project" value="UniProtKB-KW"/>
</dbReference>
<keyword evidence="12 21" id="KW-0460">Magnesium</keyword>
<comment type="subcellular location">
    <subcellularLocation>
        <location evidence="3">Cytoplasm</location>
    </subcellularLocation>
</comment>
<dbReference type="Gene3D" id="3.40.50.20">
    <property type="match status" value="1"/>
</dbReference>
<comment type="catalytic activity">
    <reaction evidence="18">
        <text>2 D-alanine + ATP = D-alanyl-D-alanine + ADP + phosphate + H(+)</text>
        <dbReference type="Rhea" id="RHEA:11224"/>
        <dbReference type="ChEBI" id="CHEBI:15378"/>
        <dbReference type="ChEBI" id="CHEBI:30616"/>
        <dbReference type="ChEBI" id="CHEBI:43474"/>
        <dbReference type="ChEBI" id="CHEBI:57416"/>
        <dbReference type="ChEBI" id="CHEBI:57822"/>
        <dbReference type="ChEBI" id="CHEBI:456216"/>
        <dbReference type="EC" id="6.3.2.4"/>
    </reaction>
</comment>
<dbReference type="NCBIfam" id="NF002528">
    <property type="entry name" value="PRK01966.1-4"/>
    <property type="match status" value="1"/>
</dbReference>
<evidence type="ECO:0000256" key="14">
    <source>
        <dbReference type="ARBA" id="ARBA00022984"/>
    </source>
</evidence>
<dbReference type="EMBL" id="JACRDE010000044">
    <property type="protein sequence ID" value="MBI5248118.1"/>
    <property type="molecule type" value="Genomic_DNA"/>
</dbReference>
<name>A0A9D6UZS3_9BACT</name>
<dbReference type="FunFam" id="3.30.470.20:FF:000008">
    <property type="entry name" value="D-alanine--D-alanine ligase"/>
    <property type="match status" value="1"/>
</dbReference>
<evidence type="ECO:0000256" key="21">
    <source>
        <dbReference type="PIRSR" id="PIRSR039102-3"/>
    </source>
</evidence>
<dbReference type="PANTHER" id="PTHR23132:SF25">
    <property type="entry name" value="D-ALANINE--D-ALANINE LIGASE A"/>
    <property type="match status" value="1"/>
</dbReference>
<keyword evidence="9 21" id="KW-0479">Metal-binding</keyword>
<sequence>SPDPEHRGFLLIGGDGKTKNIHVDVIFPVLHGTYGEDGTLQGLLELANVPYVGCGVLASAVGMDKVLMKKAFRENGLEVGPFFWFLKCEWQHKKSEIMEKMRQASFPLFVKPANLGSSVGINKVCDPSEFDSAVEAAASYDRKILVEDGVPGRELEVSVLGNDKPTASLPGEVIPHGQFYDYEEKYIRDTTELIIPAELPPHVCEKAQETAVAAFKAVDGSGLARVDMFLTPDNRIVVNEINTLPGFTSISMYPKLWEATGIPYAELVTRLVELALERHSEKQAIRTDRDRA</sequence>
<dbReference type="GO" id="GO:0008360">
    <property type="term" value="P:regulation of cell shape"/>
    <property type="evidence" value="ECO:0007669"/>
    <property type="project" value="UniProtKB-KW"/>
</dbReference>
<dbReference type="Gene3D" id="3.30.470.20">
    <property type="entry name" value="ATP-grasp fold, B domain"/>
    <property type="match status" value="1"/>
</dbReference>
<dbReference type="GO" id="GO:0009252">
    <property type="term" value="P:peptidoglycan biosynthetic process"/>
    <property type="evidence" value="ECO:0007669"/>
    <property type="project" value="UniProtKB-KW"/>
</dbReference>
<evidence type="ECO:0000259" key="23">
    <source>
        <dbReference type="PROSITE" id="PS50975"/>
    </source>
</evidence>
<dbReference type="InterPro" id="IPR000291">
    <property type="entry name" value="D-Ala_lig_Van_CS"/>
</dbReference>
<dbReference type="HAMAP" id="MF_00047">
    <property type="entry name" value="Dala_Dala_lig"/>
    <property type="match status" value="1"/>
</dbReference>
<evidence type="ECO:0000256" key="22">
    <source>
        <dbReference type="PROSITE-ProRule" id="PRU00409"/>
    </source>
</evidence>
<comment type="cofactor">
    <cofactor evidence="21">
        <name>Mg(2+)</name>
        <dbReference type="ChEBI" id="CHEBI:18420"/>
    </cofactor>
    <cofactor evidence="21">
        <name>Mn(2+)</name>
        <dbReference type="ChEBI" id="CHEBI:29035"/>
    </cofactor>
    <text evidence="21">Binds 2 magnesium or manganese ions per subunit.</text>
</comment>
<evidence type="ECO:0000256" key="5">
    <source>
        <dbReference type="ARBA" id="ARBA00010871"/>
    </source>
</evidence>
<evidence type="ECO:0000256" key="1">
    <source>
        <dbReference type="ARBA" id="ARBA00001936"/>
    </source>
</evidence>
<evidence type="ECO:0000313" key="25">
    <source>
        <dbReference type="Proteomes" id="UP000807825"/>
    </source>
</evidence>
<dbReference type="PROSITE" id="PS50975">
    <property type="entry name" value="ATP_GRASP"/>
    <property type="match status" value="1"/>
</dbReference>
<dbReference type="InterPro" id="IPR011127">
    <property type="entry name" value="Dala_Dala_lig_N"/>
</dbReference>